<organism evidence="1">
    <name type="scientific">hydrothermal vent metagenome</name>
    <dbReference type="NCBI Taxonomy" id="652676"/>
    <lineage>
        <taxon>unclassified sequences</taxon>
        <taxon>metagenomes</taxon>
        <taxon>ecological metagenomes</taxon>
    </lineage>
</organism>
<proteinExistence type="predicted"/>
<name>A0A3B0V3H3_9ZZZZ</name>
<accession>A0A3B0V3H3</accession>
<gene>
    <name evidence="1" type="ORF">MNBD_BACTEROID06-1655</name>
</gene>
<sequence>MLIPNIGTPLFKICATAKALGDTQSQALIGKLSELAPEFMYGL</sequence>
<reference evidence="1" key="1">
    <citation type="submission" date="2018-06" db="EMBL/GenBank/DDBJ databases">
        <authorList>
            <person name="Zhirakovskaya E."/>
        </authorList>
    </citation>
    <scope>NUCLEOTIDE SEQUENCE</scope>
</reference>
<dbReference type="EMBL" id="UOES01000128">
    <property type="protein sequence ID" value="VAW26684.1"/>
    <property type="molecule type" value="Genomic_DNA"/>
</dbReference>
<protein>
    <submittedName>
        <fullName evidence="1">Uncharacterized protein</fullName>
    </submittedName>
</protein>
<dbReference type="AlphaFoldDB" id="A0A3B0V3H3"/>
<evidence type="ECO:0000313" key="1">
    <source>
        <dbReference type="EMBL" id="VAW26684.1"/>
    </source>
</evidence>